<evidence type="ECO:0000313" key="1">
    <source>
        <dbReference type="EMBL" id="MDT2810886.1"/>
    </source>
</evidence>
<dbReference type="Pfam" id="PF20935">
    <property type="entry name" value="DUF6847"/>
    <property type="match status" value="1"/>
</dbReference>
<gene>
    <name evidence="1" type="ORF">P7H43_10325</name>
</gene>
<dbReference type="AlphaFoldDB" id="A0AAW8TZJ8"/>
<proteinExistence type="predicted"/>
<dbReference type="RefSeq" id="WP_311835625.1">
    <property type="nucleotide sequence ID" value="NZ_JARQBJ010000004.1"/>
</dbReference>
<accession>A0AAW8TZJ8</accession>
<protein>
    <submittedName>
        <fullName evidence="1">DIP1984 family protein</fullName>
    </submittedName>
</protein>
<evidence type="ECO:0000313" key="2">
    <source>
        <dbReference type="Proteomes" id="UP001256711"/>
    </source>
</evidence>
<dbReference type="InterPro" id="IPR047741">
    <property type="entry name" value="DIP1984-like"/>
</dbReference>
<dbReference type="EMBL" id="JARQBJ010000004">
    <property type="protein sequence ID" value="MDT2810886.1"/>
    <property type="molecule type" value="Genomic_DNA"/>
</dbReference>
<name>A0AAW8TZJ8_9ENTE</name>
<dbReference type="NCBIfam" id="NF038048">
    <property type="entry name" value="DIP1984_fam"/>
    <property type="match status" value="1"/>
</dbReference>
<sequence length="152" mass="17501">MKLAEALIERRDLQNKLLELKNLMLANTLVEEGSEPDIEVAVLLRQYDQASKQLEDLIVAITKRNQEVVVAVNGTTCSLQSLLAKRARLRQKYDLYTSVLEATRENRRFGRNEIRMVKTVSVKDFTEKLDELAKALRQTDGVIQQTNWLEEL</sequence>
<dbReference type="CDD" id="cd12208">
    <property type="entry name" value="DIP1984-like"/>
    <property type="match status" value="1"/>
</dbReference>
<comment type="caution">
    <text evidence="1">The sequence shown here is derived from an EMBL/GenBank/DDBJ whole genome shotgun (WGS) entry which is preliminary data.</text>
</comment>
<reference evidence="1" key="1">
    <citation type="submission" date="2023-03" db="EMBL/GenBank/DDBJ databases">
        <authorList>
            <person name="Shen W."/>
            <person name="Cai J."/>
        </authorList>
    </citation>
    <scope>NUCLEOTIDE SEQUENCE</scope>
    <source>
        <strain evidence="1">B226-2</strain>
    </source>
</reference>
<organism evidence="1 2">
    <name type="scientific">Enterococcus asini</name>
    <dbReference type="NCBI Taxonomy" id="57732"/>
    <lineage>
        <taxon>Bacteria</taxon>
        <taxon>Bacillati</taxon>
        <taxon>Bacillota</taxon>
        <taxon>Bacilli</taxon>
        <taxon>Lactobacillales</taxon>
        <taxon>Enterococcaceae</taxon>
        <taxon>Enterococcus</taxon>
    </lineage>
</organism>
<dbReference type="Proteomes" id="UP001256711">
    <property type="component" value="Unassembled WGS sequence"/>
</dbReference>
<dbReference type="Gene3D" id="6.10.320.10">
    <property type="match status" value="1"/>
</dbReference>